<gene>
    <name evidence="2" type="ORF">R1sor_005975</name>
</gene>
<proteinExistence type="predicted"/>
<feature type="compositionally biased region" description="Pro residues" evidence="1">
    <location>
        <begin position="1"/>
        <end position="11"/>
    </location>
</feature>
<dbReference type="AlphaFoldDB" id="A0ABD3HPS7"/>
<evidence type="ECO:0000313" key="3">
    <source>
        <dbReference type="Proteomes" id="UP001633002"/>
    </source>
</evidence>
<evidence type="ECO:0000256" key="1">
    <source>
        <dbReference type="SAM" id="MobiDB-lite"/>
    </source>
</evidence>
<dbReference type="Proteomes" id="UP001633002">
    <property type="component" value="Unassembled WGS sequence"/>
</dbReference>
<name>A0ABD3HPS7_9MARC</name>
<dbReference type="SUPFAM" id="SSF117281">
    <property type="entry name" value="Kelch motif"/>
    <property type="match status" value="1"/>
</dbReference>
<dbReference type="Gene3D" id="2.120.10.80">
    <property type="entry name" value="Kelch-type beta propeller"/>
    <property type="match status" value="1"/>
</dbReference>
<organism evidence="2 3">
    <name type="scientific">Riccia sorocarpa</name>
    <dbReference type="NCBI Taxonomy" id="122646"/>
    <lineage>
        <taxon>Eukaryota</taxon>
        <taxon>Viridiplantae</taxon>
        <taxon>Streptophyta</taxon>
        <taxon>Embryophyta</taxon>
        <taxon>Marchantiophyta</taxon>
        <taxon>Marchantiopsida</taxon>
        <taxon>Marchantiidae</taxon>
        <taxon>Marchantiales</taxon>
        <taxon>Ricciaceae</taxon>
        <taxon>Riccia</taxon>
    </lineage>
</organism>
<reference evidence="2 3" key="1">
    <citation type="submission" date="2024-09" db="EMBL/GenBank/DDBJ databases">
        <title>Chromosome-scale assembly of Riccia sorocarpa.</title>
        <authorList>
            <person name="Paukszto L."/>
        </authorList>
    </citation>
    <scope>NUCLEOTIDE SEQUENCE [LARGE SCALE GENOMIC DNA]</scope>
    <source>
        <strain evidence="2">LP-2024</strain>
        <tissue evidence="2">Aerial parts of the thallus</tissue>
    </source>
</reference>
<comment type="caution">
    <text evidence="2">The sequence shown here is derived from an EMBL/GenBank/DDBJ whole genome shotgun (WGS) entry which is preliminary data.</text>
</comment>
<dbReference type="EMBL" id="JBJQOH010000003">
    <property type="protein sequence ID" value="KAL3692324.1"/>
    <property type="molecule type" value="Genomic_DNA"/>
</dbReference>
<feature type="region of interest" description="Disordered" evidence="1">
    <location>
        <begin position="1"/>
        <end position="21"/>
    </location>
</feature>
<sequence>MPRPPVQPWVPLPGHKNLDGRARHTPTLVRQKTYVLGGRNGNQLFNDLWVFDTECFQLDLLTETCTFGSQGLP</sequence>
<evidence type="ECO:0000313" key="2">
    <source>
        <dbReference type="EMBL" id="KAL3692324.1"/>
    </source>
</evidence>
<dbReference type="InterPro" id="IPR006652">
    <property type="entry name" value="Kelch_1"/>
</dbReference>
<dbReference type="InterPro" id="IPR015915">
    <property type="entry name" value="Kelch-typ_b-propeller"/>
</dbReference>
<accession>A0ABD3HPS7</accession>
<dbReference type="Pfam" id="PF01344">
    <property type="entry name" value="Kelch_1"/>
    <property type="match status" value="1"/>
</dbReference>
<keyword evidence="3" id="KW-1185">Reference proteome</keyword>
<protein>
    <submittedName>
        <fullName evidence="2">Uncharacterized protein</fullName>
    </submittedName>
</protein>